<sequence>MASVDVNYMAVVVSALANMGLGSLWYGPLFGKQWMALMGITHESINAQKVKNEMWKAYALAFVGSLAMAYVLHHVMVLASSYFGTNGIQTGLSSAFWSWLGFVAPVTLGSVLWEGKPWKLWWLMNSYYLLALLIMGSIIGAWM</sequence>
<keyword evidence="1" id="KW-1133">Transmembrane helix</keyword>
<dbReference type="InterPro" id="IPR013879">
    <property type="entry name" value="DUF1761"/>
</dbReference>
<name>A0A1G2HPU0_9BACT</name>
<organism evidence="2 3">
    <name type="scientific">Candidatus Staskawiczbacteria bacterium RIFCSPHIGHO2_01_FULL_39_25</name>
    <dbReference type="NCBI Taxonomy" id="1802202"/>
    <lineage>
        <taxon>Bacteria</taxon>
        <taxon>Candidatus Staskawicziibacteriota</taxon>
    </lineage>
</organism>
<dbReference type="Pfam" id="PF08570">
    <property type="entry name" value="DUF1761"/>
    <property type="match status" value="1"/>
</dbReference>
<gene>
    <name evidence="2" type="ORF">A2730_02565</name>
</gene>
<dbReference type="AlphaFoldDB" id="A0A1G2HPU0"/>
<comment type="caution">
    <text evidence="2">The sequence shown here is derived from an EMBL/GenBank/DDBJ whole genome shotgun (WGS) entry which is preliminary data.</text>
</comment>
<protein>
    <recommendedName>
        <fullName evidence="4">DUF1761 domain-containing protein</fullName>
    </recommendedName>
</protein>
<feature type="transmembrane region" description="Helical" evidence="1">
    <location>
        <begin position="58"/>
        <end position="83"/>
    </location>
</feature>
<accession>A0A1G2HPU0</accession>
<evidence type="ECO:0000313" key="2">
    <source>
        <dbReference type="EMBL" id="OGZ64554.1"/>
    </source>
</evidence>
<feature type="transmembrane region" description="Helical" evidence="1">
    <location>
        <begin position="6"/>
        <end position="26"/>
    </location>
</feature>
<proteinExistence type="predicted"/>
<feature type="transmembrane region" description="Helical" evidence="1">
    <location>
        <begin position="95"/>
        <end position="113"/>
    </location>
</feature>
<feature type="transmembrane region" description="Helical" evidence="1">
    <location>
        <begin position="120"/>
        <end position="142"/>
    </location>
</feature>
<evidence type="ECO:0000256" key="1">
    <source>
        <dbReference type="SAM" id="Phobius"/>
    </source>
</evidence>
<dbReference type="Proteomes" id="UP000176855">
    <property type="component" value="Unassembled WGS sequence"/>
</dbReference>
<dbReference type="STRING" id="1802202.A2730_02565"/>
<evidence type="ECO:0008006" key="4">
    <source>
        <dbReference type="Google" id="ProtNLM"/>
    </source>
</evidence>
<evidence type="ECO:0000313" key="3">
    <source>
        <dbReference type="Proteomes" id="UP000176855"/>
    </source>
</evidence>
<keyword evidence="1" id="KW-0812">Transmembrane</keyword>
<dbReference type="EMBL" id="MHOO01000004">
    <property type="protein sequence ID" value="OGZ64554.1"/>
    <property type="molecule type" value="Genomic_DNA"/>
</dbReference>
<reference evidence="2 3" key="1">
    <citation type="journal article" date="2016" name="Nat. Commun.">
        <title>Thousands of microbial genomes shed light on interconnected biogeochemical processes in an aquifer system.</title>
        <authorList>
            <person name="Anantharaman K."/>
            <person name="Brown C.T."/>
            <person name="Hug L.A."/>
            <person name="Sharon I."/>
            <person name="Castelle C.J."/>
            <person name="Probst A.J."/>
            <person name="Thomas B.C."/>
            <person name="Singh A."/>
            <person name="Wilkins M.J."/>
            <person name="Karaoz U."/>
            <person name="Brodie E.L."/>
            <person name="Williams K.H."/>
            <person name="Hubbard S.S."/>
            <person name="Banfield J.F."/>
        </authorList>
    </citation>
    <scope>NUCLEOTIDE SEQUENCE [LARGE SCALE GENOMIC DNA]</scope>
</reference>
<keyword evidence="1" id="KW-0472">Membrane</keyword>